<protein>
    <recommendedName>
        <fullName evidence="4">Preprotein translocase subunit YajC</fullName>
    </recommendedName>
</protein>
<dbReference type="EMBL" id="CP049109">
    <property type="protein sequence ID" value="QIG81943.1"/>
    <property type="molecule type" value="Genomic_DNA"/>
</dbReference>
<proteinExistence type="predicted"/>
<evidence type="ECO:0008006" key="4">
    <source>
        <dbReference type="Google" id="ProtNLM"/>
    </source>
</evidence>
<dbReference type="Proteomes" id="UP000501568">
    <property type="component" value="Chromosome"/>
</dbReference>
<evidence type="ECO:0000256" key="1">
    <source>
        <dbReference type="SAM" id="SignalP"/>
    </source>
</evidence>
<dbReference type="AlphaFoldDB" id="A0A6G6YBI3"/>
<feature type="signal peptide" evidence="1">
    <location>
        <begin position="1"/>
        <end position="23"/>
    </location>
</feature>
<feature type="chain" id="PRO_5026261614" description="Preprotein translocase subunit YajC" evidence="1">
    <location>
        <begin position="24"/>
        <end position="539"/>
    </location>
</feature>
<sequence length="539" mass="56619">MRIEWLGSAAVGALALAANPAHAQSGGGRHVDITPHIDVAQVLTADLQDGDVLTYTNVSAGVDASVQTRRVQVQLSYTYTHQFAYDSNTSDGSVHSGLARAAVAVAPGFTIEGGAIATRARSDIRGDAPGNTNDLAADNVSQIYSAYAGPSFATQVGAINVNAGYRFGYTRAEAPGVTGVDPDAPPLDVYDDSTSHSANVSVGVASGTVLPVGVTVSGAWEREDAGQLDQRYEGKYGRGDIVVPVSRGVALVGGVGYESIQISQRDALLDASDEPVRDAAGRFVTDPDSPRRLAYDTDGLFWDAGVVYRPSRRTMVEARVGRRYDSWSYTGSLSYQFGRGSAVQVGVYDSIQSFGRQLNNGIASLPTSYTTGSDPLGSDYNGCVTGTNGAAGGCLNGVFQSVATSNYRARGVDAVVAFNGMRSRWGVGAGYSNREFIAPDTGTGFSVDGLTDESLYAQLFGSSSLTPQSSLSGNVYVNYYRSEIPGSNDVFGWGVNTSYSHSFGRLSATAAIGLYGFDRPDPYDDSYVAQGLFGLSYGF</sequence>
<keyword evidence="3" id="KW-1185">Reference proteome</keyword>
<name>A0A6G6YBI3_9SPHN</name>
<accession>A0A6G6YBI3</accession>
<dbReference type="SUPFAM" id="SSF56935">
    <property type="entry name" value="Porins"/>
    <property type="match status" value="1"/>
</dbReference>
<keyword evidence="1" id="KW-0732">Signal</keyword>
<dbReference type="KEGG" id="spzr:G5C33_13460"/>
<evidence type="ECO:0000313" key="2">
    <source>
        <dbReference type="EMBL" id="QIG81943.1"/>
    </source>
</evidence>
<reference evidence="2 3" key="1">
    <citation type="submission" date="2020-02" db="EMBL/GenBank/DDBJ databases">
        <authorList>
            <person name="Zheng R.K."/>
            <person name="Sun C.M."/>
        </authorList>
    </citation>
    <scope>NUCLEOTIDE SEQUENCE [LARGE SCALE GENOMIC DNA]</scope>
    <source>
        <strain evidence="3">zrk23</strain>
    </source>
</reference>
<evidence type="ECO:0000313" key="3">
    <source>
        <dbReference type="Proteomes" id="UP000501568"/>
    </source>
</evidence>
<gene>
    <name evidence="2" type="ORF">G5C33_13460</name>
</gene>
<organism evidence="2 3">
    <name type="scientific">Stakelama tenebrarum</name>
    <dbReference type="NCBI Taxonomy" id="2711215"/>
    <lineage>
        <taxon>Bacteria</taxon>
        <taxon>Pseudomonadati</taxon>
        <taxon>Pseudomonadota</taxon>
        <taxon>Alphaproteobacteria</taxon>
        <taxon>Sphingomonadales</taxon>
        <taxon>Sphingomonadaceae</taxon>
        <taxon>Stakelama</taxon>
    </lineage>
</organism>